<reference evidence="3" key="1">
    <citation type="journal article" date="2019" name="Int. J. Syst. Evol. Microbiol.">
        <title>The Global Catalogue of Microorganisms (GCM) 10K type strain sequencing project: providing services to taxonomists for standard genome sequencing and annotation.</title>
        <authorList>
            <consortium name="The Broad Institute Genomics Platform"/>
            <consortium name="The Broad Institute Genome Sequencing Center for Infectious Disease"/>
            <person name="Wu L."/>
            <person name="Ma J."/>
        </authorList>
    </citation>
    <scope>NUCLEOTIDE SEQUENCE [LARGE SCALE GENOMIC DNA]</scope>
    <source>
        <strain evidence="3">R28</strain>
    </source>
</reference>
<dbReference type="InterPro" id="IPR000182">
    <property type="entry name" value="GNAT_dom"/>
</dbReference>
<name>A0ABW4VU24_9BACI</name>
<keyword evidence="2" id="KW-0808">Transferase</keyword>
<gene>
    <name evidence="2" type="ORF">ACFSJF_02240</name>
</gene>
<feature type="domain" description="N-acetyltransferase" evidence="1">
    <location>
        <begin position="3"/>
        <end position="152"/>
    </location>
</feature>
<dbReference type="Proteomes" id="UP001597383">
    <property type="component" value="Unassembled WGS sequence"/>
</dbReference>
<dbReference type="GO" id="GO:0016746">
    <property type="term" value="F:acyltransferase activity"/>
    <property type="evidence" value="ECO:0007669"/>
    <property type="project" value="UniProtKB-KW"/>
</dbReference>
<proteinExistence type="predicted"/>
<dbReference type="PANTHER" id="PTHR43415">
    <property type="entry name" value="SPERMIDINE N(1)-ACETYLTRANSFERASE"/>
    <property type="match status" value="1"/>
</dbReference>
<dbReference type="RefSeq" id="WP_377554938.1">
    <property type="nucleotide sequence ID" value="NZ_JBHUHQ010000002.1"/>
</dbReference>
<evidence type="ECO:0000313" key="3">
    <source>
        <dbReference type="Proteomes" id="UP001597383"/>
    </source>
</evidence>
<organism evidence="2 3">
    <name type="scientific">Ornithinibacillus salinisoli</name>
    <dbReference type="NCBI Taxonomy" id="1848459"/>
    <lineage>
        <taxon>Bacteria</taxon>
        <taxon>Bacillati</taxon>
        <taxon>Bacillota</taxon>
        <taxon>Bacilli</taxon>
        <taxon>Bacillales</taxon>
        <taxon>Bacillaceae</taxon>
        <taxon>Ornithinibacillus</taxon>
    </lineage>
</organism>
<dbReference type="EC" id="2.3.-.-" evidence="2"/>
<evidence type="ECO:0000313" key="2">
    <source>
        <dbReference type="EMBL" id="MFD2043129.1"/>
    </source>
</evidence>
<keyword evidence="3" id="KW-1185">Reference proteome</keyword>
<dbReference type="SUPFAM" id="SSF55729">
    <property type="entry name" value="Acyl-CoA N-acyltransferases (Nat)"/>
    <property type="match status" value="1"/>
</dbReference>
<dbReference type="InterPro" id="IPR016181">
    <property type="entry name" value="Acyl_CoA_acyltransferase"/>
</dbReference>
<dbReference type="PROSITE" id="PS51186">
    <property type="entry name" value="GNAT"/>
    <property type="match status" value="1"/>
</dbReference>
<evidence type="ECO:0000259" key="1">
    <source>
        <dbReference type="PROSITE" id="PS51186"/>
    </source>
</evidence>
<dbReference type="Pfam" id="PF00583">
    <property type="entry name" value="Acetyltransf_1"/>
    <property type="match status" value="1"/>
</dbReference>
<sequence length="155" mass="18002">MTYKFKVMTQEQAEKIAFHWHYDGEYSFYDMEADKEDLDDFLNPETRGNSMFAVTKDEELVAFFSVNEVVDTTYDIGLGMRPNLTGGGKGLEFLKTAMDFVISTYEPEKITLSVATFNKRAIKLYRKIGFKDMHTFIQATNGSTYEFLKMVYECY</sequence>
<keyword evidence="2" id="KW-0012">Acyltransferase</keyword>
<dbReference type="Gene3D" id="3.40.630.30">
    <property type="match status" value="1"/>
</dbReference>
<dbReference type="PANTHER" id="PTHR43415:SF3">
    <property type="entry name" value="GNAT-FAMILY ACETYLTRANSFERASE"/>
    <property type="match status" value="1"/>
</dbReference>
<comment type="caution">
    <text evidence="2">The sequence shown here is derived from an EMBL/GenBank/DDBJ whole genome shotgun (WGS) entry which is preliminary data.</text>
</comment>
<dbReference type="EMBL" id="JBHUHQ010000002">
    <property type="protein sequence ID" value="MFD2043129.1"/>
    <property type="molecule type" value="Genomic_DNA"/>
</dbReference>
<accession>A0ABW4VU24</accession>
<protein>
    <submittedName>
        <fullName evidence="2">GNAT family N-acetyltransferase</fullName>
        <ecNumber evidence="2">2.3.-.-</ecNumber>
    </submittedName>
</protein>